<gene>
    <name evidence="2" type="ORF">ARMSODRAFT_1068079</name>
</gene>
<name>A0A2H3BQQ8_9AGAR</name>
<dbReference type="AlphaFoldDB" id="A0A2H3BQQ8"/>
<evidence type="ECO:0000313" key="3">
    <source>
        <dbReference type="Proteomes" id="UP000218334"/>
    </source>
</evidence>
<dbReference type="EMBL" id="KZ293421">
    <property type="protein sequence ID" value="PBK73221.1"/>
    <property type="molecule type" value="Genomic_DNA"/>
</dbReference>
<dbReference type="Proteomes" id="UP000218334">
    <property type="component" value="Unassembled WGS sequence"/>
</dbReference>
<organism evidence="2 3">
    <name type="scientific">Armillaria solidipes</name>
    <dbReference type="NCBI Taxonomy" id="1076256"/>
    <lineage>
        <taxon>Eukaryota</taxon>
        <taxon>Fungi</taxon>
        <taxon>Dikarya</taxon>
        <taxon>Basidiomycota</taxon>
        <taxon>Agaricomycotina</taxon>
        <taxon>Agaricomycetes</taxon>
        <taxon>Agaricomycetidae</taxon>
        <taxon>Agaricales</taxon>
        <taxon>Marasmiineae</taxon>
        <taxon>Physalacriaceae</taxon>
        <taxon>Armillaria</taxon>
    </lineage>
</organism>
<feature type="region of interest" description="Disordered" evidence="1">
    <location>
        <begin position="1"/>
        <end position="36"/>
    </location>
</feature>
<protein>
    <submittedName>
        <fullName evidence="2">Uncharacterized protein</fullName>
    </submittedName>
</protein>
<feature type="region of interest" description="Disordered" evidence="1">
    <location>
        <begin position="98"/>
        <end position="149"/>
    </location>
</feature>
<accession>A0A2H3BQQ8</accession>
<feature type="compositionally biased region" description="Basic and acidic residues" evidence="1">
    <location>
        <begin position="113"/>
        <end position="124"/>
    </location>
</feature>
<sequence length="982" mass="111418">MVASDEVSVQKRLRSSGSSEPKAMGPKHTQILSGNVTSSVLQANHTASIDDHVNTEAHADDCNTTRSVNVSDPSGSFSLDMSNTLLSSKHMFALGSEDELQDSDPNNHYSPDAQKDDEGSDNFRDPGCLDDIEAELNEPPSASEDESCSNFEPRWSAIDDIKISQKFIWELQNATLKDYEADFNHNLQNPPTEQLTIEDPYHRLSLDIFLAVYNASEDAYASRLVEMMSGIVPITKDMCINFCIAYTGPFMELQCCPYCAEPRYVSETSSVPRQQFHTMPIGPQLQAIWRSPDGAQSMKYRQHCTEIILEELQRTGDEKISIYHDFFDGTDYLQAVLDDKIKIGDAVLILSIDGAQLYRNKISDTWIYIWIILDCEPSVRYKKKNVLPGGIIPGPNKPKNTDSFLFPRLHHLAVIQKEGLLIWDSSKADSPEAGVLLNITTPSSRNEDLESEFSPSTSLFICNPFLALVTADGPAQAMLSGCIGHHGKYGCHYFCPLKGRHKPGGTHYYAARLKPDNYSVSGCSHDDVDLRDLLTNFDAASCEQRYHKNLAWVVTSPNQTQYEARHLETGISKPSIFSSLPQDHMLPMLTCFPGDIMHLPCLNQMDLYLPLWRGKFECDIATNNRNLWHWAVLQGNVWKEHGKLVAEVTPWIPAWEYLLYFFGLSPTLLYGILPDDIWEYHCKNVRAWCIMLQDEILPEELREADMLFTEVSDGFEEIYIQRRTDRLHLGCQSGHTPSHLPQGTTHHGPPIIYSQWPMEQTIGNLTEEVKQHSNPFTNLAQRALRRCHINALKTILADLDPSNGNTSIPHNAIDLGKGYVLLPKIDPVQHDITASEERAIKLYLMQLGYVLGSTWHCSQVRRWARLRLPTGQNVRSLWIEQYKPLNRLRSSRHVKINLNGQHRFAETVALGQYATFHHQGDSAVHCVNIHDIESVVMMALDRRYGLHFQDGTQDSRWYMMERPNLRLAHMTGWSEEMDESQE</sequence>
<keyword evidence="3" id="KW-1185">Reference proteome</keyword>
<dbReference type="STRING" id="1076256.A0A2H3BQQ8"/>
<proteinExistence type="predicted"/>
<reference evidence="3" key="1">
    <citation type="journal article" date="2017" name="Nat. Ecol. Evol.">
        <title>Genome expansion and lineage-specific genetic innovations in the forest pathogenic fungi Armillaria.</title>
        <authorList>
            <person name="Sipos G."/>
            <person name="Prasanna A.N."/>
            <person name="Walter M.C."/>
            <person name="O'Connor E."/>
            <person name="Balint B."/>
            <person name="Krizsan K."/>
            <person name="Kiss B."/>
            <person name="Hess J."/>
            <person name="Varga T."/>
            <person name="Slot J."/>
            <person name="Riley R."/>
            <person name="Boka B."/>
            <person name="Rigling D."/>
            <person name="Barry K."/>
            <person name="Lee J."/>
            <person name="Mihaltcheva S."/>
            <person name="LaButti K."/>
            <person name="Lipzen A."/>
            <person name="Waldron R."/>
            <person name="Moloney N.M."/>
            <person name="Sperisen C."/>
            <person name="Kredics L."/>
            <person name="Vagvoelgyi C."/>
            <person name="Patrignani A."/>
            <person name="Fitzpatrick D."/>
            <person name="Nagy I."/>
            <person name="Doyle S."/>
            <person name="Anderson J.B."/>
            <person name="Grigoriev I.V."/>
            <person name="Gueldener U."/>
            <person name="Muensterkoetter M."/>
            <person name="Nagy L.G."/>
        </authorList>
    </citation>
    <scope>NUCLEOTIDE SEQUENCE [LARGE SCALE GENOMIC DNA]</scope>
    <source>
        <strain evidence="3">28-4</strain>
    </source>
</reference>
<evidence type="ECO:0000313" key="2">
    <source>
        <dbReference type="EMBL" id="PBK73221.1"/>
    </source>
</evidence>
<evidence type="ECO:0000256" key="1">
    <source>
        <dbReference type="SAM" id="MobiDB-lite"/>
    </source>
</evidence>